<dbReference type="InterPro" id="IPR006171">
    <property type="entry name" value="TOPRIM_dom"/>
</dbReference>
<feature type="domain" description="DNA primase/helicase Gp4 N-terminal Bacteriophage T7-like" evidence="2">
    <location>
        <begin position="50"/>
        <end position="87"/>
    </location>
</feature>
<proteinExistence type="predicted"/>
<geneLocation type="plasmid" evidence="3">
    <name>pVPH1</name>
</geneLocation>
<name>A0A0C5HCY9_VIBPH</name>
<accession>A0A0C5HCY9</accession>
<reference evidence="3" key="1">
    <citation type="journal article" date="2015" name="Antimicrob. Agents Chemother.">
        <title>Complete nucleotide sequence of a conjugative plasmid carrying bla(PER-1).</title>
        <authorList>
            <person name="Li R."/>
            <person name="Wong M.H."/>
            <person name="Zhou Y."/>
            <person name="Chan E.W."/>
            <person name="Chen S."/>
        </authorList>
    </citation>
    <scope>NUCLEOTIDE SEQUENCE</scope>
    <source>
        <strain evidence="3">V36</strain>
        <plasmid evidence="3">pVPH1</plasmid>
    </source>
</reference>
<keyword evidence="3" id="KW-0614">Plasmid</keyword>
<sequence length="602" mass="67298">MSGFQLRRNTMDNSYFYKADEVRSLAKGQWLFILAHLMPELEPALKKAGKSHVTCPFHGGKKDFRMFKDAHETGGAICSCGSWHDGFELLNQARGWDFAECLQQVGDLLMAPKHFKRQQSSNNTSSPRRAQQSAPAKVNNTKYDPNRRPKYQGTLIAHGQAPYQDDPINEPSYFAYIRLSTGNERKIWGVDLERAIGECGAVYGDEVTLTNLGREAVTVMQPVFEEGTGEIIGEKPVQTHRNTWLVEVKTKSVRTAKPESVAQAKVSNSSYVSHSAPGSYNEESWADSNVPTEQHEDNHSSCSPVEHHQEAVVEQEHSESKVVPLFAEQSKPWLMELQEEMQKRAQRERVYNARLCEKIEKIWNECLPFNCAAAEPLRAYFVNRKLLFAHDVVEQTDSLRFHPSMSYYDEDGNEVGKFPAAVQAIRDAKGNLVTLHRTYLTKSGKKAKVECAKKMMPVPDGLSVTGGAVRLGMPTEGVLGLAEGLETALSGFRATHIPTWSTVNATLLENFEVPDELDIHTVVIFADKDKSLTGERSANVLKSKLEKQGYTVHVLLPKLPIPPRAKGIDWNDVLVTQGQMGFPPISTLREFIARRAGAYGRV</sequence>
<feature type="compositionally biased region" description="Polar residues" evidence="1">
    <location>
        <begin position="267"/>
        <end position="292"/>
    </location>
</feature>
<gene>
    <name evidence="3" type="ORF">pVPH1_0134</name>
</gene>
<dbReference type="Pfam" id="PF13362">
    <property type="entry name" value="Toprim_3"/>
    <property type="match status" value="1"/>
</dbReference>
<protein>
    <submittedName>
        <fullName evidence="3">DNA primase</fullName>
    </submittedName>
</protein>
<feature type="region of interest" description="Disordered" evidence="1">
    <location>
        <begin position="116"/>
        <end position="150"/>
    </location>
</feature>
<dbReference type="Pfam" id="PF08273">
    <property type="entry name" value="Zn_Ribbon_Prim"/>
    <property type="match status" value="1"/>
</dbReference>
<dbReference type="GO" id="GO:0004386">
    <property type="term" value="F:helicase activity"/>
    <property type="evidence" value="ECO:0007669"/>
    <property type="project" value="InterPro"/>
</dbReference>
<dbReference type="SMART" id="SM00778">
    <property type="entry name" value="Prim_Zn_Ribbon"/>
    <property type="match status" value="1"/>
</dbReference>
<feature type="region of interest" description="Disordered" evidence="1">
    <location>
        <begin position="267"/>
        <end position="308"/>
    </location>
</feature>
<organism evidence="3">
    <name type="scientific">Vibrio parahaemolyticus</name>
    <dbReference type="NCBI Taxonomy" id="670"/>
    <lineage>
        <taxon>Bacteria</taxon>
        <taxon>Pseudomonadati</taxon>
        <taxon>Pseudomonadota</taxon>
        <taxon>Gammaproteobacteria</taxon>
        <taxon>Vibrionales</taxon>
        <taxon>Vibrionaceae</taxon>
        <taxon>Vibrio</taxon>
    </lineage>
</organism>
<feature type="compositionally biased region" description="Basic and acidic residues" evidence="1">
    <location>
        <begin position="293"/>
        <end position="308"/>
    </location>
</feature>
<evidence type="ECO:0000259" key="2">
    <source>
        <dbReference type="SMART" id="SM00778"/>
    </source>
</evidence>
<evidence type="ECO:0000256" key="1">
    <source>
        <dbReference type="SAM" id="MobiDB-lite"/>
    </source>
</evidence>
<feature type="compositionally biased region" description="Polar residues" evidence="1">
    <location>
        <begin position="118"/>
        <end position="143"/>
    </location>
</feature>
<dbReference type="AlphaFoldDB" id="A0A0C5HCY9"/>
<dbReference type="InterPro" id="IPR055570">
    <property type="entry name" value="DUF7146"/>
</dbReference>
<dbReference type="EMBL" id="KP688397">
    <property type="protein sequence ID" value="AJP18306.1"/>
    <property type="molecule type" value="Genomic_DNA"/>
</dbReference>
<evidence type="ECO:0000313" key="3">
    <source>
        <dbReference type="EMBL" id="AJP18306.1"/>
    </source>
</evidence>
<dbReference type="InterPro" id="IPR013237">
    <property type="entry name" value="Phage_T7_Gp4_N"/>
</dbReference>
<dbReference type="GO" id="GO:0008270">
    <property type="term" value="F:zinc ion binding"/>
    <property type="evidence" value="ECO:0007669"/>
    <property type="project" value="InterPro"/>
</dbReference>
<dbReference type="Pfam" id="PF23639">
    <property type="entry name" value="DUF7146"/>
    <property type="match status" value="1"/>
</dbReference>